<protein>
    <submittedName>
        <fullName evidence="5">Uncharacterized protein</fullName>
    </submittedName>
</protein>
<dbReference type="Pfam" id="PF00106">
    <property type="entry name" value="adh_short"/>
    <property type="match status" value="1"/>
</dbReference>
<dbReference type="PANTHER" id="PTHR43391">
    <property type="entry name" value="RETINOL DEHYDROGENASE-RELATED"/>
    <property type="match status" value="1"/>
</dbReference>
<sequence>MMKQRLVLITGATAGIGQALVHLAAQKELKLLITGRNQEELKKLTDTFGSLIVQAVAADLSQEEGVKTIIDLIHKHCPDIIINNAGFGLYGEALSYSTVQQKHIVDVNVNAVLQLSLEGARALISQVKQGVILNVSSAISFQVAPNMAVYAATKAFINQFSQSLDEELKPLGIRVLVACPGMVKTEFSQNAGMTRTRKFTAVMSSKFVARAIWKQIESLTPLTIIDWKYRLLTWLSYLIPKKIVTAIIKNNIAKRIAPRNVIRLPSCKNK</sequence>
<comment type="caution">
    <text evidence="5">The sequence shown here is derived from an EMBL/GenBank/DDBJ whole genome shotgun (WGS) entry which is preliminary data.</text>
</comment>
<keyword evidence="2" id="KW-0521">NADP</keyword>
<comment type="similarity">
    <text evidence="1 4">Belongs to the short-chain dehydrogenases/reductases (SDR) family.</text>
</comment>
<dbReference type="AlphaFoldDB" id="A0A0C1JIT7"/>
<dbReference type="SUPFAM" id="SSF51735">
    <property type="entry name" value="NAD(P)-binding Rossmann-fold domains"/>
    <property type="match status" value="1"/>
</dbReference>
<dbReference type="PATRIC" id="fig|362787.3.peg.1549"/>
<accession>A0A0C1JIT7</accession>
<dbReference type="PIRSF" id="PIRSF000126">
    <property type="entry name" value="11-beta-HSD1"/>
    <property type="match status" value="1"/>
</dbReference>
<dbReference type="InterPro" id="IPR036291">
    <property type="entry name" value="NAD(P)-bd_dom_sf"/>
</dbReference>
<evidence type="ECO:0000313" key="5">
    <source>
        <dbReference type="EMBL" id="KIC71300.1"/>
    </source>
</evidence>
<keyword evidence="3" id="KW-0560">Oxidoreductase</keyword>
<dbReference type="Gene3D" id="3.40.50.720">
    <property type="entry name" value="NAD(P)-binding Rossmann-like Domain"/>
    <property type="match status" value="1"/>
</dbReference>
<dbReference type="Proteomes" id="UP000031465">
    <property type="component" value="Unassembled WGS sequence"/>
</dbReference>
<dbReference type="PRINTS" id="PR00081">
    <property type="entry name" value="GDHRDH"/>
</dbReference>
<dbReference type="RefSeq" id="WP_039359532.1">
    <property type="nucleotide sequence ID" value="NZ_JSAN01000098.1"/>
</dbReference>
<evidence type="ECO:0000256" key="1">
    <source>
        <dbReference type="ARBA" id="ARBA00006484"/>
    </source>
</evidence>
<dbReference type="GO" id="GO:0016491">
    <property type="term" value="F:oxidoreductase activity"/>
    <property type="evidence" value="ECO:0007669"/>
    <property type="project" value="UniProtKB-KW"/>
</dbReference>
<dbReference type="InterPro" id="IPR002347">
    <property type="entry name" value="SDR_fam"/>
</dbReference>
<reference evidence="5 6" key="1">
    <citation type="journal article" date="2014" name="Mol. Biol. Evol.">
        <title>Massive expansion of Ubiquitination-related gene families within the Chlamydiae.</title>
        <authorList>
            <person name="Domman D."/>
            <person name="Collingro A."/>
            <person name="Lagkouvardos I."/>
            <person name="Gehre L."/>
            <person name="Weinmaier T."/>
            <person name="Rattei T."/>
            <person name="Subtil A."/>
            <person name="Horn M."/>
        </authorList>
    </citation>
    <scope>NUCLEOTIDE SEQUENCE [LARGE SCALE GENOMIC DNA]</scope>
    <source>
        <strain evidence="5 6">EI2</strain>
    </source>
</reference>
<proteinExistence type="inferred from homology"/>
<evidence type="ECO:0000256" key="3">
    <source>
        <dbReference type="ARBA" id="ARBA00023002"/>
    </source>
</evidence>
<gene>
    <name evidence="5" type="ORF">DB44_DZ00130</name>
</gene>
<evidence type="ECO:0000313" key="6">
    <source>
        <dbReference type="Proteomes" id="UP000031465"/>
    </source>
</evidence>
<dbReference type="EMBL" id="JSAN01000098">
    <property type="protein sequence ID" value="KIC71300.1"/>
    <property type="molecule type" value="Genomic_DNA"/>
</dbReference>
<evidence type="ECO:0000256" key="4">
    <source>
        <dbReference type="RuleBase" id="RU000363"/>
    </source>
</evidence>
<dbReference type="CDD" id="cd05233">
    <property type="entry name" value="SDR_c"/>
    <property type="match status" value="1"/>
</dbReference>
<name>A0A0C1JIT7_9BACT</name>
<dbReference type="PRINTS" id="PR00080">
    <property type="entry name" value="SDRFAMILY"/>
</dbReference>
<evidence type="ECO:0000256" key="2">
    <source>
        <dbReference type="ARBA" id="ARBA00022857"/>
    </source>
</evidence>
<organism evidence="5 6">
    <name type="scientific">Candidatus Protochlamydia amoebophila</name>
    <dbReference type="NCBI Taxonomy" id="362787"/>
    <lineage>
        <taxon>Bacteria</taxon>
        <taxon>Pseudomonadati</taxon>
        <taxon>Chlamydiota</taxon>
        <taxon>Chlamydiia</taxon>
        <taxon>Parachlamydiales</taxon>
        <taxon>Parachlamydiaceae</taxon>
        <taxon>Candidatus Protochlamydia</taxon>
    </lineage>
</organism>
<dbReference type="PANTHER" id="PTHR43391:SF14">
    <property type="entry name" value="DEHYDROGENASE_REDUCTASE SDR FAMILY PROTEIN 7-LIKE"/>
    <property type="match status" value="1"/>
</dbReference>